<dbReference type="EMBL" id="JMIB01000027">
    <property type="protein sequence ID" value="KDM90886.1"/>
    <property type="molecule type" value="Genomic_DNA"/>
</dbReference>
<dbReference type="PANTHER" id="PTHR30288:SF0">
    <property type="entry name" value="FLAGELLAR HOOK-ASSOCIATED PROTEIN 2"/>
    <property type="match status" value="1"/>
</dbReference>
<dbReference type="InterPro" id="IPR010809">
    <property type="entry name" value="FliD_C"/>
</dbReference>
<reference evidence="5 6" key="1">
    <citation type="submission" date="2014-04" db="EMBL/GenBank/DDBJ databases">
        <title>Draft genome sequence of Photobacterium halotolerans S2753: a solonamide, ngercheumicin and holomycin producer.</title>
        <authorList>
            <person name="Machado H.R."/>
            <person name="Gram L."/>
        </authorList>
    </citation>
    <scope>NUCLEOTIDE SEQUENCE [LARGE SCALE GENOMIC DNA]</scope>
    <source>
        <strain evidence="5 6">S2753</strain>
    </source>
</reference>
<evidence type="ECO:0000256" key="1">
    <source>
        <dbReference type="ARBA" id="ARBA00004365"/>
    </source>
</evidence>
<sequence length="663" mass="70608">MVVPKNFYLQNNNKSNVGAGIIDSALSNEDYGFSISDTVEMMVASQMGARIPEQQAAITNANITQGALTQLEITMSMLSKNTIQPFNQKNALTSYEISNSNPHAVRADLSKGGTSGTLDLSIGVKQLAQSQSLKFGGFQSGNDQLAAGVLAIDFGSYDKTGSFTENASSETISIEITAGMTINDLANEINKSTKDLKATVIANSDGTSDLALMSQKTGQTHAMRVSTSGDPSLQNLTFHGASTATATQARAATDAIYTVNGIEMSSGTNRIEDVFGLNLTLSEVTSGEVRIGTTVSSQGVVDNVYAFVENFNAMIDMFNAFNAETPNKDFVGAIYGSDVAELIDEEFDQLFAILSPDGSALKDIGITRDPEGRLLFDQDKLSAALQNDPEIANKILGTITKSSHAGVAIDSIGQAMGGDHTVIVTRAPEKAKLTGSVLASHVVIAADRDLNLKLGNKEVSIHLSAGTYTPDELASIMNKEIHLAGAQGYQATVEDGALSMTSFEYGALQSIEVFGDVAELGLTAQKVTGVDVAGTINGEPFLGDGATFESQFDEASKGIKISFEPESIPLNQPIIISTSQGFLGNLDATIQNIKISTSLEIKEIKSSLDKTKDDSLVSQLEALQKKEQYYYNMYYQQFSGISAALSEMEGTIKMMELMFEDND</sequence>
<organism evidence="5 6">
    <name type="scientific">Photobacterium galatheae</name>
    <dbReference type="NCBI Taxonomy" id="1654360"/>
    <lineage>
        <taxon>Bacteria</taxon>
        <taxon>Pseudomonadati</taxon>
        <taxon>Pseudomonadota</taxon>
        <taxon>Gammaproteobacteria</taxon>
        <taxon>Vibrionales</taxon>
        <taxon>Vibrionaceae</taxon>
        <taxon>Photobacterium</taxon>
    </lineage>
</organism>
<dbReference type="STRING" id="1654360.EA58_14090"/>
<dbReference type="InterPro" id="IPR010810">
    <property type="entry name" value="Flagellin_hook_IN_motif"/>
</dbReference>
<dbReference type="Pfam" id="PF07196">
    <property type="entry name" value="Flagellin_IN"/>
    <property type="match status" value="1"/>
</dbReference>
<dbReference type="GO" id="GO:0071973">
    <property type="term" value="P:bacterial-type flagellum-dependent cell motility"/>
    <property type="evidence" value="ECO:0007669"/>
    <property type="project" value="TreeGrafter"/>
</dbReference>
<dbReference type="GO" id="GO:0007155">
    <property type="term" value="P:cell adhesion"/>
    <property type="evidence" value="ECO:0007669"/>
    <property type="project" value="InterPro"/>
</dbReference>
<evidence type="ECO:0000313" key="5">
    <source>
        <dbReference type="EMBL" id="KDM90886.1"/>
    </source>
</evidence>
<dbReference type="InterPro" id="IPR040026">
    <property type="entry name" value="FliD"/>
</dbReference>
<dbReference type="AlphaFoldDB" id="A0A066RP37"/>
<keyword evidence="2" id="KW-0175">Coiled coil</keyword>
<dbReference type="Proteomes" id="UP000027192">
    <property type="component" value="Unassembled WGS sequence"/>
</dbReference>
<evidence type="ECO:0000256" key="2">
    <source>
        <dbReference type="ARBA" id="ARBA00023054"/>
    </source>
</evidence>
<comment type="subcellular location">
    <subcellularLocation>
        <location evidence="1">Bacterial flagellum</location>
    </subcellularLocation>
</comment>
<keyword evidence="3" id="KW-0975">Bacterial flagellum</keyword>
<dbReference type="Pfam" id="PF07195">
    <property type="entry name" value="FliD_C"/>
    <property type="match status" value="1"/>
</dbReference>
<feature type="domain" description="Flagellar hook-associated protein 2 C-terminal" evidence="4">
    <location>
        <begin position="252"/>
        <end position="400"/>
    </location>
</feature>
<comment type="caution">
    <text evidence="5">The sequence shown here is derived from an EMBL/GenBank/DDBJ whole genome shotgun (WGS) entry which is preliminary data.</text>
</comment>
<accession>A0A066RP37</accession>
<name>A0A066RP37_9GAMM</name>
<proteinExistence type="predicted"/>
<keyword evidence="6" id="KW-1185">Reference proteome</keyword>
<evidence type="ECO:0000256" key="3">
    <source>
        <dbReference type="ARBA" id="ARBA00023143"/>
    </source>
</evidence>
<protein>
    <recommendedName>
        <fullName evidence="4">Flagellar hook-associated protein 2 C-terminal domain-containing protein</fullName>
    </recommendedName>
</protein>
<dbReference type="GO" id="GO:0009421">
    <property type="term" value="C:bacterial-type flagellum filament cap"/>
    <property type="evidence" value="ECO:0007669"/>
    <property type="project" value="InterPro"/>
</dbReference>
<evidence type="ECO:0000259" key="4">
    <source>
        <dbReference type="Pfam" id="PF07195"/>
    </source>
</evidence>
<dbReference type="PANTHER" id="PTHR30288">
    <property type="entry name" value="FLAGELLAR CAP/ASSEMBLY PROTEIN FLID"/>
    <property type="match status" value="1"/>
</dbReference>
<gene>
    <name evidence="5" type="ORF">EA58_14090</name>
</gene>
<evidence type="ECO:0000313" key="6">
    <source>
        <dbReference type="Proteomes" id="UP000027192"/>
    </source>
</evidence>